<keyword evidence="13" id="KW-1185">Reference proteome</keyword>
<dbReference type="InterPro" id="IPR043325">
    <property type="entry name" value="LTSS"/>
</dbReference>
<dbReference type="Proteomes" id="UP001293593">
    <property type="component" value="Unassembled WGS sequence"/>
</dbReference>
<dbReference type="InterPro" id="IPR000528">
    <property type="entry name" value="Plant_nsLTP"/>
</dbReference>
<dbReference type="SMART" id="SM00499">
    <property type="entry name" value="AAI"/>
    <property type="match status" value="1"/>
</dbReference>
<gene>
    <name evidence="12" type="ORF">QN277_002264</name>
</gene>
<evidence type="ECO:0000256" key="4">
    <source>
        <dbReference type="ARBA" id="ARBA00022622"/>
    </source>
</evidence>
<dbReference type="GO" id="GO:0006869">
    <property type="term" value="P:lipid transport"/>
    <property type="evidence" value="ECO:0007669"/>
    <property type="project" value="InterPro"/>
</dbReference>
<dbReference type="Gene3D" id="1.10.110.10">
    <property type="entry name" value="Plant lipid-transfer and hydrophobic proteins"/>
    <property type="match status" value="1"/>
</dbReference>
<feature type="signal peptide" evidence="10">
    <location>
        <begin position="1"/>
        <end position="31"/>
    </location>
</feature>
<keyword evidence="8" id="KW-0449">Lipoprotein</keyword>
<keyword evidence="4" id="KW-0472">Membrane</keyword>
<dbReference type="EMBL" id="JAWXYG010000001">
    <property type="protein sequence ID" value="KAK4285584.1"/>
    <property type="molecule type" value="Genomic_DNA"/>
</dbReference>
<organism evidence="12 13">
    <name type="scientific">Acacia crassicarpa</name>
    <name type="common">northern wattle</name>
    <dbReference type="NCBI Taxonomy" id="499986"/>
    <lineage>
        <taxon>Eukaryota</taxon>
        <taxon>Viridiplantae</taxon>
        <taxon>Streptophyta</taxon>
        <taxon>Embryophyta</taxon>
        <taxon>Tracheophyta</taxon>
        <taxon>Spermatophyta</taxon>
        <taxon>Magnoliopsida</taxon>
        <taxon>eudicotyledons</taxon>
        <taxon>Gunneridae</taxon>
        <taxon>Pentapetalae</taxon>
        <taxon>rosids</taxon>
        <taxon>fabids</taxon>
        <taxon>Fabales</taxon>
        <taxon>Fabaceae</taxon>
        <taxon>Caesalpinioideae</taxon>
        <taxon>mimosoid clade</taxon>
        <taxon>Acacieae</taxon>
        <taxon>Acacia</taxon>
    </lineage>
</organism>
<dbReference type="CDD" id="cd00010">
    <property type="entry name" value="AAI_LTSS"/>
    <property type="match status" value="1"/>
</dbReference>
<dbReference type="GO" id="GO:0005886">
    <property type="term" value="C:plasma membrane"/>
    <property type="evidence" value="ECO:0007669"/>
    <property type="project" value="UniProtKB-SubCell"/>
</dbReference>
<evidence type="ECO:0000259" key="11">
    <source>
        <dbReference type="SMART" id="SM00499"/>
    </source>
</evidence>
<dbReference type="GO" id="GO:0008289">
    <property type="term" value="F:lipid binding"/>
    <property type="evidence" value="ECO:0007669"/>
    <property type="project" value="InterPro"/>
</dbReference>
<evidence type="ECO:0000256" key="7">
    <source>
        <dbReference type="ARBA" id="ARBA00023180"/>
    </source>
</evidence>
<comment type="caution">
    <text evidence="12">The sequence shown here is derived from an EMBL/GenBank/DDBJ whole genome shotgun (WGS) entry which is preliminary data.</text>
</comment>
<dbReference type="AlphaFoldDB" id="A0AAE1NAG5"/>
<keyword evidence="6" id="KW-1015">Disulfide bond</keyword>
<evidence type="ECO:0000256" key="6">
    <source>
        <dbReference type="ARBA" id="ARBA00023157"/>
    </source>
</evidence>
<dbReference type="InterPro" id="IPR016140">
    <property type="entry name" value="Bifunc_inhib/LTP/seed_store"/>
</dbReference>
<dbReference type="Pfam" id="PF14368">
    <property type="entry name" value="LTP_2"/>
    <property type="match status" value="1"/>
</dbReference>
<dbReference type="SUPFAM" id="SSF47699">
    <property type="entry name" value="Bifunctional inhibitor/lipid-transfer protein/seed storage 2S albumin"/>
    <property type="match status" value="1"/>
</dbReference>
<keyword evidence="3" id="KW-1003">Cell membrane</keyword>
<evidence type="ECO:0000256" key="2">
    <source>
        <dbReference type="ARBA" id="ARBA00009748"/>
    </source>
</evidence>
<evidence type="ECO:0000256" key="5">
    <source>
        <dbReference type="ARBA" id="ARBA00022729"/>
    </source>
</evidence>
<evidence type="ECO:0000256" key="3">
    <source>
        <dbReference type="ARBA" id="ARBA00022475"/>
    </source>
</evidence>
<evidence type="ECO:0000256" key="10">
    <source>
        <dbReference type="SAM" id="SignalP"/>
    </source>
</evidence>
<proteinExistence type="inferred from homology"/>
<keyword evidence="5 10" id="KW-0732">Signal</keyword>
<name>A0AAE1NAG5_9FABA</name>
<comment type="subcellular location">
    <subcellularLocation>
        <location evidence="1">Cell membrane</location>
        <topology evidence="1">Lipid-anchor</topology>
        <topology evidence="1">GPI-anchor</topology>
    </subcellularLocation>
</comment>
<evidence type="ECO:0000256" key="8">
    <source>
        <dbReference type="ARBA" id="ARBA00023288"/>
    </source>
</evidence>
<evidence type="ECO:0000313" key="12">
    <source>
        <dbReference type="EMBL" id="KAK4285584.1"/>
    </source>
</evidence>
<reference evidence="12" key="1">
    <citation type="submission" date="2023-10" db="EMBL/GenBank/DDBJ databases">
        <title>Chromosome-level genome of the transformable northern wattle, Acacia crassicarpa.</title>
        <authorList>
            <person name="Massaro I."/>
            <person name="Sinha N.R."/>
            <person name="Poethig S."/>
            <person name="Leichty A.R."/>
        </authorList>
    </citation>
    <scope>NUCLEOTIDE SEQUENCE</scope>
    <source>
        <strain evidence="12">Acra3RX</strain>
        <tissue evidence="12">Leaf</tissue>
    </source>
</reference>
<dbReference type="InterPro" id="IPR036312">
    <property type="entry name" value="Bifun_inhib/LTP/seed_sf"/>
</dbReference>
<evidence type="ECO:0000256" key="9">
    <source>
        <dbReference type="SAM" id="MobiDB-lite"/>
    </source>
</evidence>
<keyword evidence="4" id="KW-0336">GPI-anchor</keyword>
<dbReference type="PRINTS" id="PR00382">
    <property type="entry name" value="LIPIDTRNSFER"/>
</dbReference>
<evidence type="ECO:0000256" key="1">
    <source>
        <dbReference type="ARBA" id="ARBA00004609"/>
    </source>
</evidence>
<protein>
    <recommendedName>
        <fullName evidence="11">Bifunctional inhibitor/plant lipid transfer protein/seed storage helical domain-containing protein</fullName>
    </recommendedName>
</protein>
<comment type="similarity">
    <text evidence="2">Belongs to the plant LTP family.</text>
</comment>
<evidence type="ECO:0000313" key="13">
    <source>
        <dbReference type="Proteomes" id="UP001293593"/>
    </source>
</evidence>
<accession>A0AAE1NAG5</accession>
<dbReference type="GO" id="GO:0098552">
    <property type="term" value="C:side of membrane"/>
    <property type="evidence" value="ECO:0007669"/>
    <property type="project" value="UniProtKB-KW"/>
</dbReference>
<sequence>MVCFFPHYNTRQWRLLAVAVACVVVMSGAMGDSSKEKEECTEQVAGLATCLPYVGGQAKSPTPDCCTGLKQLLHNNSKCLCVIIKDRNDPDIGSLQINITLAISLPNVCNAPSNISKCPELLHMDPKSPEAQIFYQLDVEKGSNKNAPTPTAGASGDGGKSGSSQEASASHKNEASLIARSLFGLQAFLFGLHICAFMGFT</sequence>
<feature type="domain" description="Bifunctional inhibitor/plant lipid transfer protein/seed storage helical" evidence="11">
    <location>
        <begin position="40"/>
        <end position="118"/>
    </location>
</feature>
<feature type="region of interest" description="Disordered" evidence="9">
    <location>
        <begin position="144"/>
        <end position="168"/>
    </location>
</feature>
<keyword evidence="7" id="KW-0325">Glycoprotein</keyword>
<feature type="chain" id="PRO_5041993619" description="Bifunctional inhibitor/plant lipid transfer protein/seed storage helical domain-containing protein" evidence="10">
    <location>
        <begin position="32"/>
        <end position="201"/>
    </location>
</feature>
<dbReference type="PANTHER" id="PTHR33044">
    <property type="entry name" value="BIFUNCTIONAL INHIBITOR/LIPID-TRANSFER PROTEIN/SEED STORAGE 2S ALBUMIN SUPERFAMILY PROTEIN-RELATED"/>
    <property type="match status" value="1"/>
</dbReference>